<dbReference type="eggNOG" id="ENOG502RFIA">
    <property type="taxonomic scope" value="Eukaryota"/>
</dbReference>
<dbReference type="InterPro" id="IPR011010">
    <property type="entry name" value="DNA_brk_join_enz"/>
</dbReference>
<protein>
    <submittedName>
        <fullName evidence="2">Uncharacterized protein</fullName>
    </submittedName>
</protein>
<dbReference type="HOGENOM" id="CLU_531556_0_0_1"/>
<dbReference type="SUPFAM" id="SSF56349">
    <property type="entry name" value="DNA breaking-rejoining enzymes"/>
    <property type="match status" value="1"/>
</dbReference>
<dbReference type="OMA" id="VRTIHPR"/>
<dbReference type="Proteomes" id="UP000006643">
    <property type="component" value="Unassembled WGS sequence"/>
</dbReference>
<gene>
    <name evidence="2" type="ORF">PITG_15602</name>
</gene>
<dbReference type="InParanoid" id="D0NT57"/>
<dbReference type="RefSeq" id="XP_002897740.1">
    <property type="nucleotide sequence ID" value="XM_002897694.1"/>
</dbReference>
<sequence>MKGSRYKSILCELMAFRADHNFPTSTVFSQEELLEITPDDVCHWMNYRAFGDRSPTEDANPVNARASTLEYAKKAISSFMPRRTVPWDPIRNEGSMDPRVCVLLNIAVHVEMTGKTSLSSYVFGNLPDGDRVVRRFIQEIFVGSTFHKLKPGNLGTHSLRKGAATYGSRSGLPKVYVNRRGRWRKRKSVVDVYIDNAQPYPDAVAAGALAGPIGPCRYVLKDGVQTVTDDVLIHQVGPVIKEAMGDEVARVLALPLIWASLVPHGSFDCEVIPAALKKRILHAYVNAGGNPSINAVERVPIHVVGEGAQLQLVEVREDAVESGALEHTSGGISADSTRKEFASIHSQLFGMQRQTANVLNEVLRSRAETQRDYQKLLAVRPKDLYELWEEYQFGLSGLKPAKDFTAADRGANKFAYSRRKVFWDAVATFVRSGFTSDVAIDRNYAAYGRQLSVTRILAALRNDKHQGGHPSLRL</sequence>
<dbReference type="InterPro" id="IPR013762">
    <property type="entry name" value="Integrase-like_cat_sf"/>
</dbReference>
<evidence type="ECO:0000313" key="2">
    <source>
        <dbReference type="EMBL" id="EEY64813.1"/>
    </source>
</evidence>
<organism evidence="2 3">
    <name type="scientific">Phytophthora infestans (strain T30-4)</name>
    <name type="common">Potato late blight agent</name>
    <dbReference type="NCBI Taxonomy" id="403677"/>
    <lineage>
        <taxon>Eukaryota</taxon>
        <taxon>Sar</taxon>
        <taxon>Stramenopiles</taxon>
        <taxon>Oomycota</taxon>
        <taxon>Peronosporomycetes</taxon>
        <taxon>Peronosporales</taxon>
        <taxon>Peronosporaceae</taxon>
        <taxon>Phytophthora</taxon>
    </lineage>
</organism>
<dbReference type="GeneID" id="9465644"/>
<dbReference type="VEuPathDB" id="FungiDB:PITG_15602"/>
<dbReference type="GO" id="GO:0003677">
    <property type="term" value="F:DNA binding"/>
    <property type="evidence" value="ECO:0007669"/>
    <property type="project" value="InterPro"/>
</dbReference>
<accession>D0NT57</accession>
<dbReference type="KEGG" id="pif:PITG_15602"/>
<reference evidence="3" key="1">
    <citation type="journal article" date="2009" name="Nature">
        <title>Genome sequence and analysis of the Irish potato famine pathogen Phytophthora infestans.</title>
        <authorList>
            <consortium name="The Broad Institute Genome Sequencing Platform"/>
            <person name="Haas B.J."/>
            <person name="Kamoun S."/>
            <person name="Zody M.C."/>
            <person name="Jiang R.H."/>
            <person name="Handsaker R.E."/>
            <person name="Cano L.M."/>
            <person name="Grabherr M."/>
            <person name="Kodira C.D."/>
            <person name="Raffaele S."/>
            <person name="Torto-Alalibo T."/>
            <person name="Bozkurt T.O."/>
            <person name="Ah-Fong A.M."/>
            <person name="Alvarado L."/>
            <person name="Anderson V.L."/>
            <person name="Armstrong M.R."/>
            <person name="Avrova A."/>
            <person name="Baxter L."/>
            <person name="Beynon J."/>
            <person name="Boevink P.C."/>
            <person name="Bollmann S.R."/>
            <person name="Bos J.I."/>
            <person name="Bulone V."/>
            <person name="Cai G."/>
            <person name="Cakir C."/>
            <person name="Carrington J.C."/>
            <person name="Chawner M."/>
            <person name="Conti L."/>
            <person name="Costanzo S."/>
            <person name="Ewan R."/>
            <person name="Fahlgren N."/>
            <person name="Fischbach M.A."/>
            <person name="Fugelstad J."/>
            <person name="Gilroy E.M."/>
            <person name="Gnerre S."/>
            <person name="Green P.J."/>
            <person name="Grenville-Briggs L.J."/>
            <person name="Griffith J."/>
            <person name="Grunwald N.J."/>
            <person name="Horn K."/>
            <person name="Horner N.R."/>
            <person name="Hu C.H."/>
            <person name="Huitema E."/>
            <person name="Jeong D.H."/>
            <person name="Jones A.M."/>
            <person name="Jones J.D."/>
            <person name="Jones R.W."/>
            <person name="Karlsson E.K."/>
            <person name="Kunjeti S.G."/>
            <person name="Lamour K."/>
            <person name="Liu Z."/>
            <person name="Ma L."/>
            <person name="Maclean D."/>
            <person name="Chibucos M.C."/>
            <person name="McDonald H."/>
            <person name="McWalters J."/>
            <person name="Meijer H.J."/>
            <person name="Morgan W."/>
            <person name="Morris P.F."/>
            <person name="Munro C.A."/>
            <person name="O'Neill K."/>
            <person name="Ospina-Giraldo M."/>
            <person name="Pinzon A."/>
            <person name="Pritchard L."/>
            <person name="Ramsahoye B."/>
            <person name="Ren Q."/>
            <person name="Restrepo S."/>
            <person name="Roy S."/>
            <person name="Sadanandom A."/>
            <person name="Savidor A."/>
            <person name="Schornack S."/>
            <person name="Schwartz D.C."/>
            <person name="Schumann U.D."/>
            <person name="Schwessinger B."/>
            <person name="Seyer L."/>
            <person name="Sharpe T."/>
            <person name="Silvar C."/>
            <person name="Song J."/>
            <person name="Studholme D.J."/>
            <person name="Sykes S."/>
            <person name="Thines M."/>
            <person name="van de Vondervoort P.J."/>
            <person name="Phuntumart V."/>
            <person name="Wawra S."/>
            <person name="Weide R."/>
            <person name="Win J."/>
            <person name="Young C."/>
            <person name="Zhou S."/>
            <person name="Fry W."/>
            <person name="Meyers B.C."/>
            <person name="van West P."/>
            <person name="Ristaino J."/>
            <person name="Govers F."/>
            <person name="Birch P.R."/>
            <person name="Whisson S.C."/>
            <person name="Judelson H.S."/>
            <person name="Nusbaum C."/>
        </authorList>
    </citation>
    <scope>NUCLEOTIDE SEQUENCE [LARGE SCALE GENOMIC DNA]</scope>
    <source>
        <strain evidence="3">T30-4</strain>
    </source>
</reference>
<dbReference type="GO" id="GO:0015074">
    <property type="term" value="P:DNA integration"/>
    <property type="evidence" value="ECO:0007669"/>
    <property type="project" value="InterPro"/>
</dbReference>
<dbReference type="Gene3D" id="1.10.443.10">
    <property type="entry name" value="Intergrase catalytic core"/>
    <property type="match status" value="1"/>
</dbReference>
<dbReference type="EMBL" id="DS028159">
    <property type="protein sequence ID" value="EEY64813.1"/>
    <property type="molecule type" value="Genomic_DNA"/>
</dbReference>
<dbReference type="GO" id="GO:0006310">
    <property type="term" value="P:DNA recombination"/>
    <property type="evidence" value="ECO:0007669"/>
    <property type="project" value="UniProtKB-KW"/>
</dbReference>
<keyword evidence="3" id="KW-1185">Reference proteome</keyword>
<keyword evidence="1" id="KW-0233">DNA recombination</keyword>
<dbReference type="OrthoDB" id="108842at2759"/>
<evidence type="ECO:0000313" key="3">
    <source>
        <dbReference type="Proteomes" id="UP000006643"/>
    </source>
</evidence>
<evidence type="ECO:0000256" key="1">
    <source>
        <dbReference type="ARBA" id="ARBA00023172"/>
    </source>
</evidence>
<dbReference type="AlphaFoldDB" id="D0NT57"/>
<proteinExistence type="predicted"/>
<name>D0NT57_PHYIT</name>